<feature type="region of interest" description="Disordered" evidence="1">
    <location>
        <begin position="71"/>
        <end position="93"/>
    </location>
</feature>
<gene>
    <name evidence="2" type="ORF">QBC46DRAFT_336123</name>
</gene>
<feature type="compositionally biased region" description="Basic and acidic residues" evidence="1">
    <location>
        <begin position="71"/>
        <end position="84"/>
    </location>
</feature>
<keyword evidence="3" id="KW-1185">Reference proteome</keyword>
<comment type="caution">
    <text evidence="2">The sequence shown here is derived from an EMBL/GenBank/DDBJ whole genome shotgun (WGS) entry which is preliminary data.</text>
</comment>
<organism evidence="2 3">
    <name type="scientific">Diplogelasinospora grovesii</name>
    <dbReference type="NCBI Taxonomy" id="303347"/>
    <lineage>
        <taxon>Eukaryota</taxon>
        <taxon>Fungi</taxon>
        <taxon>Dikarya</taxon>
        <taxon>Ascomycota</taxon>
        <taxon>Pezizomycotina</taxon>
        <taxon>Sordariomycetes</taxon>
        <taxon>Sordariomycetidae</taxon>
        <taxon>Sordariales</taxon>
        <taxon>Diplogelasinosporaceae</taxon>
        <taxon>Diplogelasinospora</taxon>
    </lineage>
</organism>
<dbReference type="Pfam" id="PF09495">
    <property type="entry name" value="DUF2462"/>
    <property type="match status" value="1"/>
</dbReference>
<dbReference type="AlphaFoldDB" id="A0AAN6NJH5"/>
<name>A0AAN6NJH5_9PEZI</name>
<dbReference type="Proteomes" id="UP001303473">
    <property type="component" value="Unassembled WGS sequence"/>
</dbReference>
<protein>
    <submittedName>
        <fullName evidence="2">Uncharacterized protein</fullName>
    </submittedName>
</protein>
<dbReference type="InterPro" id="IPR019034">
    <property type="entry name" value="UPF0390"/>
</dbReference>
<feature type="compositionally biased region" description="Basic residues" evidence="1">
    <location>
        <begin position="23"/>
        <end position="38"/>
    </location>
</feature>
<accession>A0AAN6NJH5</accession>
<dbReference type="EMBL" id="MU853753">
    <property type="protein sequence ID" value="KAK3945958.1"/>
    <property type="molecule type" value="Genomic_DNA"/>
</dbReference>
<proteinExistence type="predicted"/>
<reference evidence="3" key="1">
    <citation type="journal article" date="2023" name="Mol. Phylogenet. Evol.">
        <title>Genome-scale phylogeny and comparative genomics of the fungal order Sordariales.</title>
        <authorList>
            <person name="Hensen N."/>
            <person name="Bonometti L."/>
            <person name="Westerberg I."/>
            <person name="Brannstrom I.O."/>
            <person name="Guillou S."/>
            <person name="Cros-Aarteil S."/>
            <person name="Calhoun S."/>
            <person name="Haridas S."/>
            <person name="Kuo A."/>
            <person name="Mondo S."/>
            <person name="Pangilinan J."/>
            <person name="Riley R."/>
            <person name="LaButti K."/>
            <person name="Andreopoulos B."/>
            <person name="Lipzen A."/>
            <person name="Chen C."/>
            <person name="Yan M."/>
            <person name="Daum C."/>
            <person name="Ng V."/>
            <person name="Clum A."/>
            <person name="Steindorff A."/>
            <person name="Ohm R.A."/>
            <person name="Martin F."/>
            <person name="Silar P."/>
            <person name="Natvig D.O."/>
            <person name="Lalanne C."/>
            <person name="Gautier V."/>
            <person name="Ament-Velasquez S.L."/>
            <person name="Kruys A."/>
            <person name="Hutchinson M.I."/>
            <person name="Powell A.J."/>
            <person name="Barry K."/>
            <person name="Miller A.N."/>
            <person name="Grigoriev I.V."/>
            <person name="Debuchy R."/>
            <person name="Gladieux P."/>
            <person name="Hiltunen Thoren M."/>
            <person name="Johannesson H."/>
        </authorList>
    </citation>
    <scope>NUCLEOTIDE SEQUENCE [LARGE SCALE GENOMIC DNA]</scope>
    <source>
        <strain evidence="3">CBS 340.73</strain>
    </source>
</reference>
<evidence type="ECO:0000256" key="1">
    <source>
        <dbReference type="SAM" id="MobiDB-lite"/>
    </source>
</evidence>
<feature type="region of interest" description="Disordered" evidence="1">
    <location>
        <begin position="1"/>
        <end position="46"/>
    </location>
</feature>
<evidence type="ECO:0000313" key="2">
    <source>
        <dbReference type="EMBL" id="KAK3945958.1"/>
    </source>
</evidence>
<sequence>MAQGGSIKTPKPTGNPVKAAGRASKKGVQKKTPQRAKNKTTADKLQKKFSAGMAARTEAMLGARAGHLELIGKGKKDKSNEAGKVKGGSKKFG</sequence>
<evidence type="ECO:0000313" key="3">
    <source>
        <dbReference type="Proteomes" id="UP001303473"/>
    </source>
</evidence>